<dbReference type="CDD" id="cd19762">
    <property type="entry name" value="Bbox2_TRIM7-like"/>
    <property type="match status" value="1"/>
</dbReference>
<sequence>MAPRREQTQDLPAKPDFHLSLPPPHTRARNFRCSTCVDSWALGAPSHSCALGSFIDGCPKHATPPPPPPRRERRGFGRHYLSVAWSSFRTFPFSRVLPPHPQFRHLWTLAVLGSLFPTHISTGIGSRQRFGSSRKRTTMAAENLRKRLQEEVTCCICLDFFTDPVTLECEHSFCSACIAQCRGESSSNALCPLCKRAFRATKSKPNKQLGNFAEIAKQLRDQEKEEAEGRRFCGRHGEPLKLFCKDDQVPICVVCDWSKEHKGHEVVPKEEAAQEYRDHICSLLEVMRKQREEILVHILNTEKESQDLLKRIESEREKMTVGVKQLYHIIKKQLGFIVAQMEWAKKEIVTKRDEQMAKLSQDLSSLGSSIQEMEQTSRLPVSDFLQDVAGTLQRSKEVKFKNVATFPPKLKWKTWEFWDVTAILQKFTEKFKGNLISGYSLRKAKVSLNSATAHPRLVVSEDLRSLALAERPQALPLSAGRFERWPCAQCRESFSSGRSYWEVEVRNEGAWALGISKPLVAVRKDAQPSPEAGVWAIGRWEGQYRAVVPPHYPFLYPSREPQRIRVALNLDAQQVAFFDAEAASLLHTFSLAESSSDTFCPFFWIWKKSHLQLCP</sequence>
<reference evidence="11" key="3">
    <citation type="submission" date="2025-09" db="UniProtKB">
        <authorList>
            <consortium name="Ensembl"/>
        </authorList>
    </citation>
    <scope>IDENTIFICATION</scope>
</reference>
<dbReference type="SUPFAM" id="SSF57850">
    <property type="entry name" value="RING/U-box"/>
    <property type="match status" value="1"/>
</dbReference>
<organism evidence="11 12">
    <name type="scientific">Podarcis muralis</name>
    <name type="common">Wall lizard</name>
    <name type="synonym">Lacerta muralis</name>
    <dbReference type="NCBI Taxonomy" id="64176"/>
    <lineage>
        <taxon>Eukaryota</taxon>
        <taxon>Metazoa</taxon>
        <taxon>Chordata</taxon>
        <taxon>Craniata</taxon>
        <taxon>Vertebrata</taxon>
        <taxon>Euteleostomi</taxon>
        <taxon>Lepidosauria</taxon>
        <taxon>Squamata</taxon>
        <taxon>Bifurcata</taxon>
        <taxon>Unidentata</taxon>
        <taxon>Episquamata</taxon>
        <taxon>Laterata</taxon>
        <taxon>Lacertibaenia</taxon>
        <taxon>Lacertidae</taxon>
        <taxon>Podarcis</taxon>
    </lineage>
</organism>
<dbReference type="Pfam" id="PF15227">
    <property type="entry name" value="zf-C3HC4_4"/>
    <property type="match status" value="1"/>
</dbReference>
<dbReference type="SUPFAM" id="SSF57845">
    <property type="entry name" value="B-box zinc-binding domain"/>
    <property type="match status" value="1"/>
</dbReference>
<evidence type="ECO:0000259" key="8">
    <source>
        <dbReference type="PROSITE" id="PS50089"/>
    </source>
</evidence>
<dbReference type="GeneTree" id="ENSGT01030000234669"/>
<dbReference type="InterPro" id="IPR003877">
    <property type="entry name" value="SPRY_dom"/>
</dbReference>
<dbReference type="InterPro" id="IPR013083">
    <property type="entry name" value="Znf_RING/FYVE/PHD"/>
</dbReference>
<name>A0A670HXJ7_PODMU</name>
<keyword evidence="2" id="KW-0528">Neurotoxin</keyword>
<dbReference type="SMART" id="SM00589">
    <property type="entry name" value="PRY"/>
    <property type="match status" value="1"/>
</dbReference>
<dbReference type="Pfam" id="PF00643">
    <property type="entry name" value="zf-B_box"/>
    <property type="match status" value="1"/>
</dbReference>
<evidence type="ECO:0000313" key="11">
    <source>
        <dbReference type="Ensembl" id="ENSPMRP00000003847.1"/>
    </source>
</evidence>
<dbReference type="Gene3D" id="2.60.120.920">
    <property type="match status" value="1"/>
</dbReference>
<dbReference type="InterPro" id="IPR017907">
    <property type="entry name" value="Znf_RING_CS"/>
</dbReference>
<proteinExistence type="inferred from homology"/>
<feature type="domain" description="RING-type" evidence="8">
    <location>
        <begin position="154"/>
        <end position="195"/>
    </location>
</feature>
<evidence type="ECO:0000256" key="3">
    <source>
        <dbReference type="ARBA" id="ARBA00022723"/>
    </source>
</evidence>
<evidence type="ECO:0000256" key="5">
    <source>
        <dbReference type="ARBA" id="ARBA00022833"/>
    </source>
</evidence>
<dbReference type="InterPro" id="IPR001870">
    <property type="entry name" value="B30.2/SPRY"/>
</dbReference>
<dbReference type="Gene3D" id="3.30.160.60">
    <property type="entry name" value="Classic Zinc Finger"/>
    <property type="match status" value="1"/>
</dbReference>
<dbReference type="AlphaFoldDB" id="A0A670HXJ7"/>
<dbReference type="SMART" id="SM00184">
    <property type="entry name" value="RING"/>
    <property type="match status" value="1"/>
</dbReference>
<dbReference type="GO" id="GO:0008270">
    <property type="term" value="F:zinc ion binding"/>
    <property type="evidence" value="ECO:0007669"/>
    <property type="project" value="UniProtKB-KW"/>
</dbReference>
<dbReference type="Pfam" id="PF13765">
    <property type="entry name" value="PRY"/>
    <property type="match status" value="1"/>
</dbReference>
<dbReference type="InterPro" id="IPR043136">
    <property type="entry name" value="B30.2/SPRY_sf"/>
</dbReference>
<evidence type="ECO:0000313" key="12">
    <source>
        <dbReference type="Proteomes" id="UP000472272"/>
    </source>
</evidence>
<dbReference type="PROSITE" id="PS50119">
    <property type="entry name" value="ZF_BBOX"/>
    <property type="match status" value="1"/>
</dbReference>
<reference evidence="11 12" key="1">
    <citation type="journal article" date="2019" name="Proc. Natl. Acad. Sci. U.S.A.">
        <title>Regulatory changes in pterin and carotenoid genes underlie balanced color polymorphisms in the wall lizard.</title>
        <authorList>
            <person name="Andrade P."/>
            <person name="Pinho C."/>
            <person name="Perez I de Lanuza G."/>
            <person name="Afonso S."/>
            <person name="Brejcha J."/>
            <person name="Rubin C.J."/>
            <person name="Wallerman O."/>
            <person name="Pereira P."/>
            <person name="Sabatino S.J."/>
            <person name="Bellati A."/>
            <person name="Pellitteri-Rosa D."/>
            <person name="Bosakova Z."/>
            <person name="Bunikis I."/>
            <person name="Carretero M.A."/>
            <person name="Feiner N."/>
            <person name="Marsik P."/>
            <person name="Pauperio F."/>
            <person name="Salvi D."/>
            <person name="Soler L."/>
            <person name="While G.M."/>
            <person name="Uller T."/>
            <person name="Font E."/>
            <person name="Andersson L."/>
            <person name="Carneiro M."/>
        </authorList>
    </citation>
    <scope>NUCLEOTIDE SEQUENCE</scope>
</reference>
<dbReference type="OMA" id="NEGAWAL"/>
<dbReference type="KEGG" id="pmua:114592006"/>
<dbReference type="PROSITE" id="PS00518">
    <property type="entry name" value="ZF_RING_1"/>
    <property type="match status" value="1"/>
</dbReference>
<dbReference type="PROSITE" id="PS50089">
    <property type="entry name" value="ZF_RING_2"/>
    <property type="match status" value="1"/>
</dbReference>
<gene>
    <name evidence="11" type="primary">LOC114592006</name>
</gene>
<evidence type="ECO:0000259" key="10">
    <source>
        <dbReference type="PROSITE" id="PS50188"/>
    </source>
</evidence>
<evidence type="ECO:0000259" key="9">
    <source>
        <dbReference type="PROSITE" id="PS50119"/>
    </source>
</evidence>
<dbReference type="SUPFAM" id="SSF49899">
    <property type="entry name" value="Concanavalin A-like lectins/glucanases"/>
    <property type="match status" value="1"/>
</dbReference>
<dbReference type="Gene3D" id="3.30.40.10">
    <property type="entry name" value="Zinc/RING finger domain, C3HC4 (zinc finger)"/>
    <property type="match status" value="1"/>
</dbReference>
<evidence type="ECO:0000256" key="7">
    <source>
        <dbReference type="PROSITE-ProRule" id="PRU00024"/>
    </source>
</evidence>
<comment type="function">
    <text evidence="6">Neurotoxin that produces dose-dependent hypolocomotion and hyperalgesia in mice. May directly act on the central nervous system, as it is 6500-fold more potent when administered intracerebroventricularly than intraperitoneal.</text>
</comment>
<keyword evidence="3" id="KW-0479">Metal-binding</keyword>
<keyword evidence="2" id="KW-0800">Toxin</keyword>
<dbReference type="InterPro" id="IPR006574">
    <property type="entry name" value="PRY"/>
</dbReference>
<dbReference type="InterPro" id="IPR000315">
    <property type="entry name" value="Znf_B-box"/>
</dbReference>
<protein>
    <submittedName>
        <fullName evidence="11">Zinc finger protein RFP-like</fullName>
    </submittedName>
</protein>
<evidence type="ECO:0000256" key="1">
    <source>
        <dbReference type="ARBA" id="ARBA00009651"/>
    </source>
</evidence>
<keyword evidence="5" id="KW-0862">Zinc</keyword>
<accession>A0A670HXJ7</accession>
<feature type="domain" description="B box-type" evidence="9">
    <location>
        <begin position="228"/>
        <end position="269"/>
    </location>
</feature>
<dbReference type="Pfam" id="PF00622">
    <property type="entry name" value="SPRY"/>
    <property type="match status" value="1"/>
</dbReference>
<dbReference type="InterPro" id="IPR001841">
    <property type="entry name" value="Znf_RING"/>
</dbReference>
<comment type="similarity">
    <text evidence="1">Belongs to the ohanin/vespryn family.</text>
</comment>
<dbReference type="SMART" id="SM00449">
    <property type="entry name" value="SPRY"/>
    <property type="match status" value="1"/>
</dbReference>
<keyword evidence="4 7" id="KW-0863">Zinc-finger</keyword>
<dbReference type="PRINTS" id="PR01407">
    <property type="entry name" value="BUTYPHLNCDUF"/>
</dbReference>
<feature type="domain" description="B30.2/SPRY" evidence="10">
    <location>
        <begin position="426"/>
        <end position="615"/>
    </location>
</feature>
<reference evidence="11" key="2">
    <citation type="submission" date="2025-08" db="UniProtKB">
        <authorList>
            <consortium name="Ensembl"/>
        </authorList>
    </citation>
    <scope>IDENTIFICATION</scope>
</reference>
<dbReference type="PANTHER" id="PTHR24103">
    <property type="entry name" value="E3 UBIQUITIN-PROTEIN LIGASE TRIM"/>
    <property type="match status" value="1"/>
</dbReference>
<dbReference type="GeneID" id="114592006"/>
<dbReference type="InterPro" id="IPR013320">
    <property type="entry name" value="ConA-like_dom_sf"/>
</dbReference>
<dbReference type="Proteomes" id="UP000472272">
    <property type="component" value="Chromosome 2"/>
</dbReference>
<dbReference type="InterPro" id="IPR003879">
    <property type="entry name" value="Butyrophylin_SPRY"/>
</dbReference>
<dbReference type="InterPro" id="IPR050143">
    <property type="entry name" value="TRIM/RBCC"/>
</dbReference>
<dbReference type="RefSeq" id="XP_028575640.1">
    <property type="nucleotide sequence ID" value="XM_028719807.1"/>
</dbReference>
<evidence type="ECO:0000256" key="2">
    <source>
        <dbReference type="ARBA" id="ARBA00022699"/>
    </source>
</evidence>
<dbReference type="SMART" id="SM00336">
    <property type="entry name" value="BBOX"/>
    <property type="match status" value="1"/>
</dbReference>
<keyword evidence="12" id="KW-1185">Reference proteome</keyword>
<dbReference type="Ensembl" id="ENSPMRT00000004112.1">
    <property type="protein sequence ID" value="ENSPMRP00000003847.1"/>
    <property type="gene ID" value="ENSPMRG00000002660.1"/>
</dbReference>
<dbReference type="PROSITE" id="PS50188">
    <property type="entry name" value="B302_SPRY"/>
    <property type="match status" value="1"/>
</dbReference>
<evidence type="ECO:0000256" key="6">
    <source>
        <dbReference type="ARBA" id="ARBA00034460"/>
    </source>
</evidence>
<evidence type="ECO:0000256" key="4">
    <source>
        <dbReference type="ARBA" id="ARBA00022771"/>
    </source>
</evidence>
<dbReference type="OrthoDB" id="9410880at2759"/>